<feature type="domain" description="Phospholipid/glycerol acyltransferase" evidence="1">
    <location>
        <begin position="32"/>
        <end position="142"/>
    </location>
</feature>
<dbReference type="InParanoid" id="C8X6K7"/>
<dbReference type="KEGG" id="nml:Namu_2495"/>
<sequence length="203" mass="21892">MPAAVTAFCLDQLVRRNLRGVWVRGELPAGPAIWAANHHSWWDFFVARAAVRSIGRTDIGVLMDPANIGSRRMFGWAGAVGTDRLRAALDVLRSGGVLVLFPEGELRAPGPLGPVRPGAAWLAHRGRRPTRAVVTRVVLRGHQAPEAYLDISPVPVVAELAAVLASRIEAVDAELAGADPSHPVPGYRPVVKGVRSWSERMSR</sequence>
<accession>C8X6K7</accession>
<keyword evidence="2" id="KW-0012">Acyltransferase</keyword>
<dbReference type="SUPFAM" id="SSF69593">
    <property type="entry name" value="Glycerol-3-phosphate (1)-acyltransferase"/>
    <property type="match status" value="1"/>
</dbReference>
<protein>
    <submittedName>
        <fullName evidence="2">Phospholipid/glycerol acyltransferase</fullName>
    </submittedName>
</protein>
<dbReference type="CDD" id="cd07989">
    <property type="entry name" value="LPLAT_AGPAT-like"/>
    <property type="match status" value="1"/>
</dbReference>
<evidence type="ECO:0000259" key="1">
    <source>
        <dbReference type="SMART" id="SM00563"/>
    </source>
</evidence>
<reference evidence="2 3" key="2">
    <citation type="journal article" date="2010" name="Stand. Genomic Sci.">
        <title>Complete genome sequence of Nakamurella multipartita type strain (Y-104).</title>
        <authorList>
            <person name="Tice H."/>
            <person name="Mayilraj S."/>
            <person name="Sims D."/>
            <person name="Lapidus A."/>
            <person name="Nolan M."/>
            <person name="Lucas S."/>
            <person name="Glavina Del Rio T."/>
            <person name="Copeland A."/>
            <person name="Cheng J.F."/>
            <person name="Meincke L."/>
            <person name="Bruce D."/>
            <person name="Goodwin L."/>
            <person name="Pitluck S."/>
            <person name="Ivanova N."/>
            <person name="Mavromatis K."/>
            <person name="Ovchinnikova G."/>
            <person name="Pati A."/>
            <person name="Chen A."/>
            <person name="Palaniappan K."/>
            <person name="Land M."/>
            <person name="Hauser L."/>
            <person name="Chang Y.J."/>
            <person name="Jeffries C.D."/>
            <person name="Detter J.C."/>
            <person name="Brettin T."/>
            <person name="Rohde M."/>
            <person name="Goker M."/>
            <person name="Bristow J."/>
            <person name="Eisen J.A."/>
            <person name="Markowitz V."/>
            <person name="Hugenholtz P."/>
            <person name="Kyrpides N.C."/>
            <person name="Klenk H.P."/>
            <person name="Chen F."/>
        </authorList>
    </citation>
    <scope>NUCLEOTIDE SEQUENCE [LARGE SCALE GENOMIC DNA]</scope>
    <source>
        <strain evidence="3">ATCC 700099 / DSM 44233 / CIP 104796 / JCM 9543 / NBRC 105858 / Y-104</strain>
    </source>
</reference>
<reference evidence="3" key="1">
    <citation type="submission" date="2009-09" db="EMBL/GenBank/DDBJ databases">
        <title>The complete genome of Nakamurella multipartita DSM 44233.</title>
        <authorList>
            <consortium name="US DOE Joint Genome Institute (JGI-PGF)"/>
            <person name="Lucas S."/>
            <person name="Copeland A."/>
            <person name="Lapidus A."/>
            <person name="Glavina del Rio T."/>
            <person name="Dalin E."/>
            <person name="Tice H."/>
            <person name="Bruce D."/>
            <person name="Goodwin L."/>
            <person name="Pitluck S."/>
            <person name="Kyrpides N."/>
            <person name="Mavromatis K."/>
            <person name="Ivanova N."/>
            <person name="Ovchinnikova G."/>
            <person name="Sims D."/>
            <person name="Meincke L."/>
            <person name="Brettin T."/>
            <person name="Detter J.C."/>
            <person name="Han C."/>
            <person name="Larimer F."/>
            <person name="Land M."/>
            <person name="Hauser L."/>
            <person name="Markowitz V."/>
            <person name="Cheng J.-F."/>
            <person name="Hugenholtz P."/>
            <person name="Woyke T."/>
            <person name="Wu D."/>
            <person name="Klenk H.-P."/>
            <person name="Eisen J.A."/>
        </authorList>
    </citation>
    <scope>NUCLEOTIDE SEQUENCE [LARGE SCALE GENOMIC DNA]</scope>
    <source>
        <strain evidence="3">ATCC 700099 / DSM 44233 / CIP 104796 / JCM 9543 / NBRC 105858 / Y-104</strain>
    </source>
</reference>
<evidence type="ECO:0000313" key="2">
    <source>
        <dbReference type="EMBL" id="ACV78862.1"/>
    </source>
</evidence>
<dbReference type="EMBL" id="CP001737">
    <property type="protein sequence ID" value="ACV78862.1"/>
    <property type="molecule type" value="Genomic_DNA"/>
</dbReference>
<dbReference type="AlphaFoldDB" id="C8X6K7"/>
<keyword evidence="2" id="KW-0808">Transferase</keyword>
<dbReference type="STRING" id="479431.Namu_2495"/>
<dbReference type="Proteomes" id="UP000002218">
    <property type="component" value="Chromosome"/>
</dbReference>
<dbReference type="InterPro" id="IPR002123">
    <property type="entry name" value="Plipid/glycerol_acylTrfase"/>
</dbReference>
<proteinExistence type="predicted"/>
<dbReference type="HOGENOM" id="CLU_097817_0_0_11"/>
<dbReference type="RefSeq" id="WP_015747750.1">
    <property type="nucleotide sequence ID" value="NC_013235.1"/>
</dbReference>
<gene>
    <name evidence="2" type="ordered locus">Namu_2495</name>
</gene>
<name>C8X6K7_NAKMY</name>
<dbReference type="Pfam" id="PF01553">
    <property type="entry name" value="Acyltransferase"/>
    <property type="match status" value="1"/>
</dbReference>
<dbReference type="GO" id="GO:0016746">
    <property type="term" value="F:acyltransferase activity"/>
    <property type="evidence" value="ECO:0007669"/>
    <property type="project" value="UniProtKB-KW"/>
</dbReference>
<organism evidence="2 3">
    <name type="scientific">Nakamurella multipartita (strain ATCC 700099 / DSM 44233 / CIP 104796 / JCM 9543 / NBRC 105858 / Y-104)</name>
    <name type="common">Microsphaera multipartita</name>
    <dbReference type="NCBI Taxonomy" id="479431"/>
    <lineage>
        <taxon>Bacteria</taxon>
        <taxon>Bacillati</taxon>
        <taxon>Actinomycetota</taxon>
        <taxon>Actinomycetes</taxon>
        <taxon>Nakamurellales</taxon>
        <taxon>Nakamurellaceae</taxon>
        <taxon>Nakamurella</taxon>
    </lineage>
</organism>
<evidence type="ECO:0000313" key="3">
    <source>
        <dbReference type="Proteomes" id="UP000002218"/>
    </source>
</evidence>
<dbReference type="eggNOG" id="COG0204">
    <property type="taxonomic scope" value="Bacteria"/>
</dbReference>
<keyword evidence="3" id="KW-1185">Reference proteome</keyword>
<dbReference type="SMART" id="SM00563">
    <property type="entry name" value="PlsC"/>
    <property type="match status" value="1"/>
</dbReference>